<reference evidence="1 2" key="1">
    <citation type="submission" date="2019-08" db="EMBL/GenBank/DDBJ databases">
        <authorList>
            <person name="Guy L."/>
        </authorList>
    </citation>
    <scope>NUCLEOTIDE SEQUENCE [LARGE SCALE GENOMIC DNA]</scope>
    <source>
        <strain evidence="1 2">SGT-108</strain>
    </source>
</reference>
<dbReference type="RefSeq" id="WP_172622856.1">
    <property type="nucleotide sequence ID" value="NZ_LR699120.1"/>
</dbReference>
<protein>
    <submittedName>
        <fullName evidence="1">Uncharacterized protein</fullName>
    </submittedName>
</protein>
<evidence type="ECO:0000313" key="1">
    <source>
        <dbReference type="EMBL" id="VVC76987.1"/>
    </source>
</evidence>
<keyword evidence="2" id="KW-1185">Reference proteome</keyword>
<sequence length="86" mass="9650">MTTGRLLTRLLAKPGERYLMKQKPVQFINNTHPVPMENSHDLGKSIPQISLQNAESALTASERAQLEKLDETGVTETLHDLRNLRG</sequence>
<dbReference type="Proteomes" id="UP000324194">
    <property type="component" value="Chromosome 2"/>
</dbReference>
<proteinExistence type="predicted"/>
<dbReference type="KEGG" id="asip:AQUSIP_23140"/>
<name>A0A5E4PKQ3_9COXI</name>
<evidence type="ECO:0000313" key="2">
    <source>
        <dbReference type="Proteomes" id="UP000324194"/>
    </source>
</evidence>
<accession>A0A5E4PKQ3</accession>
<dbReference type="AlphaFoldDB" id="A0A5E4PKQ3"/>
<dbReference type="EMBL" id="LR699120">
    <property type="protein sequence ID" value="VVC76987.1"/>
    <property type="molecule type" value="Genomic_DNA"/>
</dbReference>
<gene>
    <name evidence="1" type="ORF">AQUSIP_23140</name>
</gene>
<organism evidence="1 2">
    <name type="scientific">Aquicella siphonis</name>
    <dbReference type="NCBI Taxonomy" id="254247"/>
    <lineage>
        <taxon>Bacteria</taxon>
        <taxon>Pseudomonadati</taxon>
        <taxon>Pseudomonadota</taxon>
        <taxon>Gammaproteobacteria</taxon>
        <taxon>Legionellales</taxon>
        <taxon>Coxiellaceae</taxon>
        <taxon>Aquicella</taxon>
    </lineage>
</organism>